<feature type="compositionally biased region" description="Basic and acidic residues" evidence="8">
    <location>
        <begin position="105"/>
        <end position="115"/>
    </location>
</feature>
<dbReference type="Proteomes" id="UP001432027">
    <property type="component" value="Unassembled WGS sequence"/>
</dbReference>
<dbReference type="SUPFAM" id="SSF90209">
    <property type="entry name" value="Ran binding protein zinc finger-like"/>
    <property type="match status" value="1"/>
</dbReference>
<dbReference type="Pfam" id="PF00076">
    <property type="entry name" value="RRM_1"/>
    <property type="match status" value="1"/>
</dbReference>
<evidence type="ECO:0000256" key="1">
    <source>
        <dbReference type="ARBA" id="ARBA00004123"/>
    </source>
</evidence>
<evidence type="ECO:0000313" key="12">
    <source>
        <dbReference type="Proteomes" id="UP001432027"/>
    </source>
</evidence>
<dbReference type="AlphaFoldDB" id="A0AAV5U4P0"/>
<keyword evidence="12" id="KW-1185">Reference proteome</keyword>
<feature type="region of interest" description="Disordered" evidence="8">
    <location>
        <begin position="1"/>
        <end position="115"/>
    </location>
</feature>
<keyword evidence="2" id="KW-0479">Metal-binding</keyword>
<dbReference type="InterPro" id="IPR000504">
    <property type="entry name" value="RRM_dom"/>
</dbReference>
<dbReference type="PROSITE" id="PS01358">
    <property type="entry name" value="ZF_RANBP2_1"/>
    <property type="match status" value="1"/>
</dbReference>
<keyword evidence="4" id="KW-0862">Zinc</keyword>
<keyword evidence="3 7" id="KW-0863">Zinc-finger</keyword>
<dbReference type="Gene3D" id="3.30.70.330">
    <property type="match status" value="2"/>
</dbReference>
<dbReference type="EMBL" id="BTSX01000005">
    <property type="protein sequence ID" value="GMT01593.1"/>
    <property type="molecule type" value="Genomic_DNA"/>
</dbReference>
<feature type="domain" description="RanBP2-type" evidence="10">
    <location>
        <begin position="206"/>
        <end position="235"/>
    </location>
</feature>
<evidence type="ECO:0000259" key="10">
    <source>
        <dbReference type="PROSITE" id="PS50199"/>
    </source>
</evidence>
<dbReference type="PANTHER" id="PTHR13948:SF3">
    <property type="entry name" value="FI21118P1"/>
    <property type="match status" value="1"/>
</dbReference>
<sequence length="525" mass="58480">TMEGSSWRVPPATNGNNPQQQQHQYQQHQYSQQQQPQYPPRGQPPVDSWRNAARENNSAANNPVPSSSSSASNRRERSRSRSPRRRRSPDDRRRRSRSRDRYRRRSPDERGEVKGPTKLIFITQLPYETQHEPLTMLFAKQGFMPSEVKIFDKQDRGSVRSMAIVEFVDVASAKKWMDQNQSQLTIADGRRVAAEYVMKSEEDCFQRRDWICAKCTLANYQLRETCFRCNVSRGESDTLEARGFADIGDREPCDTLLVRDMPEGANECRVLEVLRRVTQDQLPFGQVKLSDSREFAWVQMRSAGDASVLLGCFQKSPLQINGSIVITTFSRRPLSVILAPPSIKQRPKPAVVEEPKMPMQPTSGAAVAYGLYGAPPPSMQQQPQHAMQQMPPGMPQMMPPGMMSQFGMPPLGMQPPQAAAAAGHVNTALPPPNYGLPPPGMQGMMQQMQQPQMGMQQALSMMGGGAQPPVSQQQQLLQSQLAAAAQMGMHMPNMAMPPPAMQQQQHASAAYSMPPPQMQQAAAAA</sequence>
<keyword evidence="6" id="KW-0694">RNA-binding</keyword>
<gene>
    <name evidence="11" type="ORF">PENTCL1PPCAC_23767</name>
</gene>
<feature type="non-terminal residue" evidence="11">
    <location>
        <position position="525"/>
    </location>
</feature>
<dbReference type="GO" id="GO:0005634">
    <property type="term" value="C:nucleus"/>
    <property type="evidence" value="ECO:0007669"/>
    <property type="project" value="UniProtKB-SubCell"/>
</dbReference>
<dbReference type="SUPFAM" id="SSF54928">
    <property type="entry name" value="RNA-binding domain, RBD"/>
    <property type="match status" value="2"/>
</dbReference>
<protein>
    <recommendedName>
        <fullName evidence="13">RanBP2-type domain-containing protein</fullName>
    </recommendedName>
</protein>
<feature type="region of interest" description="Disordered" evidence="8">
    <location>
        <begin position="498"/>
        <end position="525"/>
    </location>
</feature>
<evidence type="ECO:0000256" key="8">
    <source>
        <dbReference type="SAM" id="MobiDB-lite"/>
    </source>
</evidence>
<accession>A0AAV5U4P0</accession>
<dbReference type="GO" id="GO:0008270">
    <property type="term" value="F:zinc ion binding"/>
    <property type="evidence" value="ECO:0007669"/>
    <property type="project" value="UniProtKB-KW"/>
</dbReference>
<comment type="caution">
    <text evidence="11">The sequence shown here is derived from an EMBL/GenBank/DDBJ whole genome shotgun (WGS) entry which is preliminary data.</text>
</comment>
<reference evidence="11" key="1">
    <citation type="submission" date="2023-10" db="EMBL/GenBank/DDBJ databases">
        <title>Genome assembly of Pristionchus species.</title>
        <authorList>
            <person name="Yoshida K."/>
            <person name="Sommer R.J."/>
        </authorList>
    </citation>
    <scope>NUCLEOTIDE SEQUENCE</scope>
    <source>
        <strain evidence="11">RS0144</strain>
    </source>
</reference>
<dbReference type="PANTHER" id="PTHR13948">
    <property type="entry name" value="RNA-BINDING PROTEIN"/>
    <property type="match status" value="1"/>
</dbReference>
<evidence type="ECO:0000256" key="5">
    <source>
        <dbReference type="ARBA" id="ARBA00023242"/>
    </source>
</evidence>
<evidence type="ECO:0000256" key="7">
    <source>
        <dbReference type="PROSITE-ProRule" id="PRU00322"/>
    </source>
</evidence>
<evidence type="ECO:0008006" key="13">
    <source>
        <dbReference type="Google" id="ProtNLM"/>
    </source>
</evidence>
<comment type="subcellular location">
    <subcellularLocation>
        <location evidence="1">Nucleus</location>
    </subcellularLocation>
</comment>
<dbReference type="PROSITE" id="PS50199">
    <property type="entry name" value="ZF_RANBP2_2"/>
    <property type="match status" value="1"/>
</dbReference>
<feature type="compositionally biased region" description="Low complexity" evidence="8">
    <location>
        <begin position="50"/>
        <end position="72"/>
    </location>
</feature>
<dbReference type="InterPro" id="IPR001876">
    <property type="entry name" value="Znf_RanBP2"/>
</dbReference>
<evidence type="ECO:0000256" key="2">
    <source>
        <dbReference type="ARBA" id="ARBA00022723"/>
    </source>
</evidence>
<organism evidence="11 12">
    <name type="scientific">Pristionchus entomophagus</name>
    <dbReference type="NCBI Taxonomy" id="358040"/>
    <lineage>
        <taxon>Eukaryota</taxon>
        <taxon>Metazoa</taxon>
        <taxon>Ecdysozoa</taxon>
        <taxon>Nematoda</taxon>
        <taxon>Chromadorea</taxon>
        <taxon>Rhabditida</taxon>
        <taxon>Rhabditina</taxon>
        <taxon>Diplogasteromorpha</taxon>
        <taxon>Diplogasteroidea</taxon>
        <taxon>Neodiplogasteridae</taxon>
        <taxon>Pristionchus</taxon>
    </lineage>
</organism>
<keyword evidence="5" id="KW-0539">Nucleus</keyword>
<dbReference type="InterPro" id="IPR035979">
    <property type="entry name" value="RBD_domain_sf"/>
</dbReference>
<feature type="non-terminal residue" evidence="11">
    <location>
        <position position="1"/>
    </location>
</feature>
<feature type="compositionally biased region" description="Basic residues" evidence="8">
    <location>
        <begin position="94"/>
        <end position="104"/>
    </location>
</feature>
<feature type="domain" description="RRM" evidence="9">
    <location>
        <begin position="118"/>
        <end position="199"/>
    </location>
</feature>
<evidence type="ECO:0000256" key="4">
    <source>
        <dbReference type="ARBA" id="ARBA00022833"/>
    </source>
</evidence>
<dbReference type="SMART" id="SM00547">
    <property type="entry name" value="ZnF_RBZ"/>
    <property type="match status" value="1"/>
</dbReference>
<dbReference type="GO" id="GO:0003723">
    <property type="term" value="F:RNA binding"/>
    <property type="evidence" value="ECO:0007669"/>
    <property type="project" value="UniProtKB-UniRule"/>
</dbReference>
<evidence type="ECO:0000259" key="9">
    <source>
        <dbReference type="PROSITE" id="PS50102"/>
    </source>
</evidence>
<name>A0AAV5U4P0_9BILA</name>
<evidence type="ECO:0000256" key="3">
    <source>
        <dbReference type="ARBA" id="ARBA00022771"/>
    </source>
</evidence>
<dbReference type="InterPro" id="IPR012677">
    <property type="entry name" value="Nucleotide-bd_a/b_plait_sf"/>
</dbReference>
<evidence type="ECO:0000256" key="6">
    <source>
        <dbReference type="PROSITE-ProRule" id="PRU00176"/>
    </source>
</evidence>
<feature type="compositionally biased region" description="Low complexity" evidence="8">
    <location>
        <begin position="501"/>
        <end position="510"/>
    </location>
</feature>
<feature type="compositionally biased region" description="Low complexity" evidence="8">
    <location>
        <begin position="18"/>
        <end position="36"/>
    </location>
</feature>
<evidence type="ECO:0000313" key="11">
    <source>
        <dbReference type="EMBL" id="GMT01593.1"/>
    </source>
</evidence>
<dbReference type="GO" id="GO:0000398">
    <property type="term" value="P:mRNA splicing, via spliceosome"/>
    <property type="evidence" value="ECO:0007669"/>
    <property type="project" value="TreeGrafter"/>
</dbReference>
<dbReference type="PROSITE" id="PS50102">
    <property type="entry name" value="RRM"/>
    <property type="match status" value="1"/>
</dbReference>
<feature type="compositionally biased region" description="Basic residues" evidence="8">
    <location>
        <begin position="76"/>
        <end position="87"/>
    </location>
</feature>
<proteinExistence type="predicted"/>
<dbReference type="InterPro" id="IPR036443">
    <property type="entry name" value="Znf_RanBP2_sf"/>
</dbReference>